<evidence type="ECO:0000259" key="7">
    <source>
        <dbReference type="PROSITE" id="PS51918"/>
    </source>
</evidence>
<name>A0A1W6LK36_9BACT</name>
<dbReference type="InterPro" id="IPR013785">
    <property type="entry name" value="Aldolase_TIM"/>
</dbReference>
<dbReference type="InterPro" id="IPR058240">
    <property type="entry name" value="rSAM_sf"/>
</dbReference>
<sequence length="317" mass="36136">MSEQKHEKFKYVFGPVNSRRLGSSLGVDILPLKTCTQNCIYCQLCMDEKPVIEIKTYAEPEKVIDEVCRRLESGVRVDYVTFSGSGEPTLHKDIGYIIQKLKDKTGKKIAVITNGTMLWKPEVRSRLRQADLVMPSLDGFDEESFKTINRPHEKITFDKLVYGLQQFRDEFSAQYWLEVFLIKGINASLESLEKLKNLVNKIKPDRIQLNTVVRPGVDPSLRALSEKELIQTAQIMGIGPEGIIHYEPAQTSSNAEGIENQVTELLKRRACRKIDISEGLGTDLSLLEPVVENLEKREMLESFEYNGEVFYKLKSSK</sequence>
<dbReference type="KEGG" id="pbp:STSP1_00483"/>
<proteinExistence type="predicted"/>
<reference evidence="9" key="1">
    <citation type="submission" date="2017-04" db="EMBL/GenBank/DDBJ databases">
        <title>Comparative genomics and description of representatives of a novel lineage of planctomycetes thriving in anoxic sediments.</title>
        <authorList>
            <person name="Spring S."/>
            <person name="Bunk B."/>
            <person name="Sproer C."/>
        </authorList>
    </citation>
    <scope>NUCLEOTIDE SEQUENCE [LARGE SCALE GENOMIC DNA]</scope>
    <source>
        <strain evidence="9">ST-PulAB-D4</strain>
    </source>
</reference>
<keyword evidence="2" id="KW-0004">4Fe-4S</keyword>
<dbReference type="GO" id="GO:0003824">
    <property type="term" value="F:catalytic activity"/>
    <property type="evidence" value="ECO:0007669"/>
    <property type="project" value="InterPro"/>
</dbReference>
<accession>A0A1W6LK36</accession>
<evidence type="ECO:0000256" key="4">
    <source>
        <dbReference type="ARBA" id="ARBA00022723"/>
    </source>
</evidence>
<dbReference type="PROSITE" id="PS51918">
    <property type="entry name" value="RADICAL_SAM"/>
    <property type="match status" value="1"/>
</dbReference>
<evidence type="ECO:0000313" key="8">
    <source>
        <dbReference type="EMBL" id="ARN56112.1"/>
    </source>
</evidence>
<dbReference type="SFLD" id="SFLDG01083">
    <property type="entry name" value="Uncharacterised_Radical_SAM_Su"/>
    <property type="match status" value="1"/>
</dbReference>
<keyword evidence="9" id="KW-1185">Reference proteome</keyword>
<evidence type="ECO:0000256" key="5">
    <source>
        <dbReference type="ARBA" id="ARBA00023004"/>
    </source>
</evidence>
<dbReference type="Proteomes" id="UP000193334">
    <property type="component" value="Chromosome"/>
</dbReference>
<evidence type="ECO:0000256" key="2">
    <source>
        <dbReference type="ARBA" id="ARBA00022485"/>
    </source>
</evidence>
<dbReference type="Pfam" id="PF04055">
    <property type="entry name" value="Radical_SAM"/>
    <property type="match status" value="1"/>
</dbReference>
<protein>
    <submittedName>
        <fullName evidence="8">tRNA-modifying enzyme</fullName>
    </submittedName>
</protein>
<dbReference type="SFLD" id="SFLDS00029">
    <property type="entry name" value="Radical_SAM"/>
    <property type="match status" value="1"/>
</dbReference>
<dbReference type="PANTHER" id="PTHR43787:SF11">
    <property type="entry name" value="UPF0026 PROTEIN SLR1464"/>
    <property type="match status" value="1"/>
</dbReference>
<feature type="domain" description="Radical SAM core" evidence="7">
    <location>
        <begin position="19"/>
        <end position="250"/>
    </location>
</feature>
<keyword evidence="5" id="KW-0408">Iron</keyword>
<dbReference type="STRING" id="1941349.STSP1_00483"/>
<organism evidence="8 9">
    <name type="scientific">Sedimentisphaera salicampi</name>
    <dbReference type="NCBI Taxonomy" id="1941349"/>
    <lineage>
        <taxon>Bacteria</taxon>
        <taxon>Pseudomonadati</taxon>
        <taxon>Planctomycetota</taxon>
        <taxon>Phycisphaerae</taxon>
        <taxon>Sedimentisphaerales</taxon>
        <taxon>Sedimentisphaeraceae</taxon>
        <taxon>Sedimentisphaera</taxon>
    </lineage>
</organism>
<dbReference type="AlphaFoldDB" id="A0A1W6LK36"/>
<dbReference type="SUPFAM" id="SSF102114">
    <property type="entry name" value="Radical SAM enzymes"/>
    <property type="match status" value="1"/>
</dbReference>
<evidence type="ECO:0000313" key="9">
    <source>
        <dbReference type="Proteomes" id="UP000193334"/>
    </source>
</evidence>
<dbReference type="EMBL" id="CP021023">
    <property type="protein sequence ID" value="ARN56112.1"/>
    <property type="molecule type" value="Genomic_DNA"/>
</dbReference>
<evidence type="ECO:0000256" key="3">
    <source>
        <dbReference type="ARBA" id="ARBA00022691"/>
    </source>
</evidence>
<dbReference type="InterPro" id="IPR007197">
    <property type="entry name" value="rSAM"/>
</dbReference>
<keyword evidence="4" id="KW-0479">Metal-binding</keyword>
<keyword evidence="3" id="KW-0949">S-adenosyl-L-methionine</keyword>
<dbReference type="PANTHER" id="PTHR43787">
    <property type="entry name" value="FEMO COFACTOR BIOSYNTHESIS PROTEIN NIFB-RELATED"/>
    <property type="match status" value="1"/>
</dbReference>
<comment type="cofactor">
    <cofactor evidence="1">
        <name>[4Fe-4S] cluster</name>
        <dbReference type="ChEBI" id="CHEBI:49883"/>
    </cofactor>
</comment>
<dbReference type="GO" id="GO:0046872">
    <property type="term" value="F:metal ion binding"/>
    <property type="evidence" value="ECO:0007669"/>
    <property type="project" value="UniProtKB-KW"/>
</dbReference>
<evidence type="ECO:0000256" key="1">
    <source>
        <dbReference type="ARBA" id="ARBA00001966"/>
    </source>
</evidence>
<dbReference type="GO" id="GO:0051539">
    <property type="term" value="F:4 iron, 4 sulfur cluster binding"/>
    <property type="evidence" value="ECO:0007669"/>
    <property type="project" value="UniProtKB-KW"/>
</dbReference>
<keyword evidence="6" id="KW-0411">Iron-sulfur</keyword>
<dbReference type="InterPro" id="IPR040084">
    <property type="entry name" value="GTPase_Obg"/>
</dbReference>
<gene>
    <name evidence="8" type="ORF">STSP1_00483</name>
</gene>
<dbReference type="CDD" id="cd01335">
    <property type="entry name" value="Radical_SAM"/>
    <property type="match status" value="1"/>
</dbReference>
<dbReference type="Gene3D" id="3.20.20.70">
    <property type="entry name" value="Aldolase class I"/>
    <property type="match status" value="1"/>
</dbReference>
<evidence type="ECO:0000256" key="6">
    <source>
        <dbReference type="ARBA" id="ARBA00023014"/>
    </source>
</evidence>